<dbReference type="Gene3D" id="1.20.58.1080">
    <property type="match status" value="1"/>
</dbReference>
<proteinExistence type="predicted"/>
<evidence type="ECO:0000256" key="4">
    <source>
        <dbReference type="ARBA" id="ARBA00022840"/>
    </source>
</evidence>
<sequence>MPQIKALARTAGKPEDDQSPRRREIRRVAQVHGCKPCLLDPYTGRLRELAVETPGFYEQDPLCWVKHVRFTLPATARRPESWPCLVRVPLQLPQPRTESDCAALTGQVGGMLAGSTSAELLPVIAARIDDLFSVYGEDLTPKEAKNLASALRGVLARGVWRDDVLKSGFVRRMLAGPLRETLDRIDAGRAQALLKLEDYPQAFPLARRLGRIHHLHLGPTNSGKTHAALEALKQARSGVYLAPLRLLAMEVRDRLVASGVPCTLVTGEERIPMEGAAHTACTIEMLDPDTEAEVAVIDEVQMLANEQRGAAWTAALVGAPARHVYLCGGTEVKAACMKLIDALGEQAVEVAFERKTALVTEETPVSRDAGGIRRGDAVIAFSRRDILTLSARLRGNGFRVSTIYGALAPEVRRTEAARFLSGESDIVVATDAIGMGLNLPIRRVVFSASKKFDGSMLRPLTPVEVAQIAGRAGRMGMYEQGHVGAFEQAGLDHIREALSAPPQPFEGKLRIAPGLWQITALREILQTPEIGALLAFFAERIAIRSPLFVTASLREAIALGHRVDALAPDLPLAEKFVFSCAPVSLDSAAEAGYFDACLRAHRQGAAMALPDEPAWLGQAGALHLEAAEILGKHLSLYAWLGFKYPRSFPQGDRVPPLRARVSRYIEQALLAQSGFDTTTAEARALRRLTGHDDEYDW</sequence>
<feature type="region of interest" description="Disordered" evidence="5">
    <location>
        <begin position="1"/>
        <end position="21"/>
    </location>
</feature>
<evidence type="ECO:0000256" key="2">
    <source>
        <dbReference type="ARBA" id="ARBA00022801"/>
    </source>
</evidence>
<dbReference type="InterPro" id="IPR022192">
    <property type="entry name" value="SUV3_C"/>
</dbReference>
<dbReference type="PANTHER" id="PTHR12131:SF1">
    <property type="entry name" value="ATP-DEPENDENT RNA HELICASE SUPV3L1, MITOCHONDRIAL-RELATED"/>
    <property type="match status" value="1"/>
</dbReference>
<reference evidence="7 8" key="1">
    <citation type="journal article" date="2022" name="Int. J. Syst. Evol. Microbiol.">
        <title>Noviherbaspirillum aridicola sp. nov., isolated from an arid soil in Pakistan.</title>
        <authorList>
            <person name="Khan I.U."/>
            <person name="Saqib M."/>
            <person name="Amin A."/>
            <person name="Hussain F."/>
            <person name="Li L."/>
            <person name="Liu Y.H."/>
            <person name="Fang B.Z."/>
            <person name="Ahmed I."/>
            <person name="Li W.J."/>
        </authorList>
    </citation>
    <scope>NUCLEOTIDE SEQUENCE [LARGE SCALE GENOMIC DNA]</scope>
    <source>
        <strain evidence="7 8">NCCP-691</strain>
    </source>
</reference>
<gene>
    <name evidence="7" type="ORF">NCCP691_01690</name>
</gene>
<dbReference type="Pfam" id="PF00271">
    <property type="entry name" value="Helicase_C"/>
    <property type="match status" value="1"/>
</dbReference>
<organism evidence="7 8">
    <name type="scientific">Noviherbaspirillum aridicola</name>
    <dbReference type="NCBI Taxonomy" id="2849687"/>
    <lineage>
        <taxon>Bacteria</taxon>
        <taxon>Pseudomonadati</taxon>
        <taxon>Pseudomonadota</taxon>
        <taxon>Betaproteobacteria</taxon>
        <taxon>Burkholderiales</taxon>
        <taxon>Oxalobacteraceae</taxon>
        <taxon>Noviherbaspirillum</taxon>
    </lineage>
</organism>
<name>A0ABQ4Q073_9BURK</name>
<dbReference type="PANTHER" id="PTHR12131">
    <property type="entry name" value="ATP-DEPENDENT RNA AND DNA HELICASE"/>
    <property type="match status" value="1"/>
</dbReference>
<dbReference type="SUPFAM" id="SSF52540">
    <property type="entry name" value="P-loop containing nucleoside triphosphate hydrolases"/>
    <property type="match status" value="1"/>
</dbReference>
<evidence type="ECO:0000256" key="5">
    <source>
        <dbReference type="SAM" id="MobiDB-lite"/>
    </source>
</evidence>
<keyword evidence="3" id="KW-0347">Helicase</keyword>
<keyword evidence="2" id="KW-0378">Hydrolase</keyword>
<feature type="domain" description="Helicase C-terminal" evidence="6">
    <location>
        <begin position="351"/>
        <end position="513"/>
    </location>
</feature>
<dbReference type="Pfam" id="PF22527">
    <property type="entry name" value="DEXQc_Suv3"/>
    <property type="match status" value="1"/>
</dbReference>
<protein>
    <recommendedName>
        <fullName evidence="6">Helicase C-terminal domain-containing protein</fullName>
    </recommendedName>
</protein>
<keyword evidence="1" id="KW-0547">Nucleotide-binding</keyword>
<dbReference type="InterPro" id="IPR001650">
    <property type="entry name" value="Helicase_C-like"/>
</dbReference>
<dbReference type="SMART" id="SM00490">
    <property type="entry name" value="HELICc"/>
    <property type="match status" value="1"/>
</dbReference>
<dbReference type="Proteomes" id="UP000887222">
    <property type="component" value="Unassembled WGS sequence"/>
</dbReference>
<dbReference type="RefSeq" id="WP_238482252.1">
    <property type="nucleotide sequence ID" value="NZ_BPMK01000001.1"/>
</dbReference>
<dbReference type="Gene3D" id="3.40.50.300">
    <property type="entry name" value="P-loop containing nucleotide triphosphate hydrolases"/>
    <property type="match status" value="2"/>
</dbReference>
<dbReference type="PROSITE" id="PS51194">
    <property type="entry name" value="HELICASE_CTER"/>
    <property type="match status" value="1"/>
</dbReference>
<dbReference type="InterPro" id="IPR027417">
    <property type="entry name" value="P-loop_NTPase"/>
</dbReference>
<dbReference type="Pfam" id="PF12513">
    <property type="entry name" value="SUV3_C"/>
    <property type="match status" value="1"/>
</dbReference>
<evidence type="ECO:0000313" key="7">
    <source>
        <dbReference type="EMBL" id="GIZ50155.1"/>
    </source>
</evidence>
<keyword evidence="8" id="KW-1185">Reference proteome</keyword>
<dbReference type="Gene3D" id="1.20.272.40">
    <property type="match status" value="1"/>
</dbReference>
<evidence type="ECO:0000259" key="6">
    <source>
        <dbReference type="PROSITE" id="PS51194"/>
    </source>
</evidence>
<accession>A0ABQ4Q073</accession>
<dbReference type="EMBL" id="BPMK01000001">
    <property type="protein sequence ID" value="GIZ50155.1"/>
    <property type="molecule type" value="Genomic_DNA"/>
</dbReference>
<evidence type="ECO:0000256" key="3">
    <source>
        <dbReference type="ARBA" id="ARBA00022806"/>
    </source>
</evidence>
<dbReference type="InterPro" id="IPR050699">
    <property type="entry name" value="RNA-DNA_Helicase"/>
</dbReference>
<evidence type="ECO:0000313" key="8">
    <source>
        <dbReference type="Proteomes" id="UP000887222"/>
    </source>
</evidence>
<keyword evidence="4" id="KW-0067">ATP-binding</keyword>
<dbReference type="InterPro" id="IPR055206">
    <property type="entry name" value="DEXQc_SUV3"/>
</dbReference>
<comment type="caution">
    <text evidence="7">The sequence shown here is derived from an EMBL/GenBank/DDBJ whole genome shotgun (WGS) entry which is preliminary data.</text>
</comment>
<evidence type="ECO:0000256" key="1">
    <source>
        <dbReference type="ARBA" id="ARBA00022741"/>
    </source>
</evidence>
<feature type="compositionally biased region" description="Basic and acidic residues" evidence="5">
    <location>
        <begin position="12"/>
        <end position="21"/>
    </location>
</feature>